<gene>
    <name evidence="3" type="ORF">H9945_01745</name>
</gene>
<evidence type="ECO:0000313" key="3">
    <source>
        <dbReference type="EMBL" id="HJB41204.1"/>
    </source>
</evidence>
<dbReference type="Pfam" id="PF02272">
    <property type="entry name" value="DHHA1"/>
    <property type="match status" value="1"/>
</dbReference>
<reference evidence="3" key="1">
    <citation type="journal article" date="2021" name="PeerJ">
        <title>Extensive microbial diversity within the chicken gut microbiome revealed by metagenomics and culture.</title>
        <authorList>
            <person name="Gilroy R."/>
            <person name="Ravi A."/>
            <person name="Getino M."/>
            <person name="Pursley I."/>
            <person name="Horton D.L."/>
            <person name="Alikhan N.F."/>
            <person name="Baker D."/>
            <person name="Gharbi K."/>
            <person name="Hall N."/>
            <person name="Watson M."/>
            <person name="Adriaenssens E.M."/>
            <person name="Foster-Nyarko E."/>
            <person name="Jarju S."/>
            <person name="Secka A."/>
            <person name="Antonio M."/>
            <person name="Oren A."/>
            <person name="Chaudhuri R.R."/>
            <person name="La Ragione R."/>
            <person name="Hildebrand F."/>
            <person name="Pallen M.J."/>
        </authorList>
    </citation>
    <scope>NUCLEOTIDE SEQUENCE</scope>
    <source>
        <strain evidence="3">ChiBcec8-13705</strain>
    </source>
</reference>
<dbReference type="SUPFAM" id="SSF64182">
    <property type="entry name" value="DHH phosphoesterases"/>
    <property type="match status" value="1"/>
</dbReference>
<dbReference type="EMBL" id="DWYG01000017">
    <property type="protein sequence ID" value="HJB41204.1"/>
    <property type="molecule type" value="Genomic_DNA"/>
</dbReference>
<dbReference type="AlphaFoldDB" id="A0A9D2M5S8"/>
<dbReference type="Pfam" id="PF01368">
    <property type="entry name" value="DHH"/>
    <property type="match status" value="1"/>
</dbReference>
<dbReference type="InterPro" id="IPR001667">
    <property type="entry name" value="DDH_dom"/>
</dbReference>
<dbReference type="Gene3D" id="3.90.1640.10">
    <property type="entry name" value="inorganic pyrophosphatase (n-terminal core)"/>
    <property type="match status" value="1"/>
</dbReference>
<sequence length="327" mass="35141">MTESVDRQTAVLRLRGAEDVLILCHKNPDGDTIGCAGALCLALKALGKNAAVLCSDPIPSLYDFMGLELFDSSFTPGFVVAVDVASIQLFGDRNNVQKYAEHVDLCIDHHASNSGYAYETLLDPGAAAACELMIDVIEEMGVPLTPAIADCLYTGISTDTGCFRFSSTTARTHKAAARVMEAGANIEMLNARLFESRSRGRIEIEKMALESLEYFFDGRCAMICLTWDQIVTSGVAGAELEDLTSLPRSIEGVEVGLTLRQQKDGSYRISIRTAGAVDACAIARHLGGGGHARAAGCEISGNLDNARYAVLGEVRKELEHWGLLERS</sequence>
<organism evidence="3 4">
    <name type="scientific">Candidatus Gemmiger avicola</name>
    <dbReference type="NCBI Taxonomy" id="2838605"/>
    <lineage>
        <taxon>Bacteria</taxon>
        <taxon>Bacillati</taxon>
        <taxon>Bacillota</taxon>
        <taxon>Clostridia</taxon>
        <taxon>Eubacteriales</taxon>
        <taxon>Gemmiger</taxon>
    </lineage>
</organism>
<comment type="caution">
    <text evidence="3">The sequence shown here is derived from an EMBL/GenBank/DDBJ whole genome shotgun (WGS) entry which is preliminary data.</text>
</comment>
<evidence type="ECO:0000313" key="4">
    <source>
        <dbReference type="Proteomes" id="UP000886803"/>
    </source>
</evidence>
<dbReference type="InterPro" id="IPR003156">
    <property type="entry name" value="DHHA1_dom"/>
</dbReference>
<evidence type="ECO:0000259" key="2">
    <source>
        <dbReference type="Pfam" id="PF02272"/>
    </source>
</evidence>
<accession>A0A9D2M5S8</accession>
<protein>
    <submittedName>
        <fullName evidence="3">Bifunctional oligoribonuclease/PAP phosphatase NrnA</fullName>
    </submittedName>
</protein>
<dbReference type="InterPro" id="IPR038763">
    <property type="entry name" value="DHH_sf"/>
</dbReference>
<dbReference type="PANTHER" id="PTHR47618:SF1">
    <property type="entry name" value="BIFUNCTIONAL OLIGORIBONUCLEASE AND PAP PHOSPHATASE NRNA"/>
    <property type="match status" value="1"/>
</dbReference>
<dbReference type="Proteomes" id="UP000886803">
    <property type="component" value="Unassembled WGS sequence"/>
</dbReference>
<reference evidence="3" key="2">
    <citation type="submission" date="2021-04" db="EMBL/GenBank/DDBJ databases">
        <authorList>
            <person name="Gilroy R."/>
        </authorList>
    </citation>
    <scope>NUCLEOTIDE SEQUENCE</scope>
    <source>
        <strain evidence="3">ChiBcec8-13705</strain>
    </source>
</reference>
<proteinExistence type="predicted"/>
<feature type="domain" description="DDH" evidence="1">
    <location>
        <begin position="20"/>
        <end position="156"/>
    </location>
</feature>
<dbReference type="GO" id="GO:0003676">
    <property type="term" value="F:nucleic acid binding"/>
    <property type="evidence" value="ECO:0007669"/>
    <property type="project" value="InterPro"/>
</dbReference>
<dbReference type="InterPro" id="IPR051319">
    <property type="entry name" value="Oligoribo/pAp-PDE_c-di-AMP_PDE"/>
</dbReference>
<name>A0A9D2M5S8_9FIRM</name>
<evidence type="ECO:0000259" key="1">
    <source>
        <dbReference type="Pfam" id="PF01368"/>
    </source>
</evidence>
<dbReference type="Gene3D" id="3.10.310.30">
    <property type="match status" value="1"/>
</dbReference>
<feature type="domain" description="DHHA1" evidence="2">
    <location>
        <begin position="234"/>
        <end position="309"/>
    </location>
</feature>
<dbReference type="PANTHER" id="PTHR47618">
    <property type="entry name" value="BIFUNCTIONAL OLIGORIBONUCLEASE AND PAP PHOSPHATASE NRNA"/>
    <property type="match status" value="1"/>
</dbReference>